<dbReference type="InterPro" id="IPR013249">
    <property type="entry name" value="RNA_pol_sigma70_r4_t2"/>
</dbReference>
<evidence type="ECO:0000256" key="3">
    <source>
        <dbReference type="ARBA" id="ARBA00023082"/>
    </source>
</evidence>
<evidence type="ECO:0000256" key="4">
    <source>
        <dbReference type="ARBA" id="ARBA00023163"/>
    </source>
</evidence>
<keyword evidence="3" id="KW-0731">Sigma factor</keyword>
<keyword evidence="8" id="KW-1185">Reference proteome</keyword>
<feature type="domain" description="RNA polymerase sigma factor 70 region 4 type 2" evidence="6">
    <location>
        <begin position="109"/>
        <end position="160"/>
    </location>
</feature>
<dbReference type="RefSeq" id="WP_203170956.1">
    <property type="nucleotide sequence ID" value="NZ_JAEVLS010000010.1"/>
</dbReference>
<dbReference type="Gene3D" id="1.10.10.10">
    <property type="entry name" value="Winged helix-like DNA-binding domain superfamily/Winged helix DNA-binding domain"/>
    <property type="match status" value="1"/>
</dbReference>
<comment type="similarity">
    <text evidence="1">Belongs to the sigma-70 factor family. ECF subfamily.</text>
</comment>
<evidence type="ECO:0000313" key="8">
    <source>
        <dbReference type="Proteomes" id="UP000661077"/>
    </source>
</evidence>
<dbReference type="InterPro" id="IPR013324">
    <property type="entry name" value="RNA_pol_sigma_r3/r4-like"/>
</dbReference>
<evidence type="ECO:0000313" key="7">
    <source>
        <dbReference type="EMBL" id="MBM0108783.1"/>
    </source>
</evidence>
<keyword evidence="4" id="KW-0804">Transcription</keyword>
<dbReference type="InterPro" id="IPR007627">
    <property type="entry name" value="RNA_pol_sigma70_r2"/>
</dbReference>
<proteinExistence type="inferred from homology"/>
<evidence type="ECO:0000259" key="6">
    <source>
        <dbReference type="Pfam" id="PF08281"/>
    </source>
</evidence>
<dbReference type="InterPro" id="IPR013325">
    <property type="entry name" value="RNA_pol_sigma_r2"/>
</dbReference>
<dbReference type="InterPro" id="IPR039425">
    <property type="entry name" value="RNA_pol_sigma-70-like"/>
</dbReference>
<dbReference type="InterPro" id="IPR036388">
    <property type="entry name" value="WH-like_DNA-bd_sf"/>
</dbReference>
<dbReference type="InterPro" id="IPR014284">
    <property type="entry name" value="RNA_pol_sigma-70_dom"/>
</dbReference>
<dbReference type="PANTHER" id="PTHR43133">
    <property type="entry name" value="RNA POLYMERASE ECF-TYPE SIGMA FACTO"/>
    <property type="match status" value="1"/>
</dbReference>
<evidence type="ECO:0000259" key="5">
    <source>
        <dbReference type="Pfam" id="PF04542"/>
    </source>
</evidence>
<dbReference type="NCBIfam" id="TIGR02937">
    <property type="entry name" value="sigma70-ECF"/>
    <property type="match status" value="1"/>
</dbReference>
<sequence length="167" mass="19157">MPSPGRSQRIAEWARSWNAGLTRYLRRRLPGRIDPEDLAQEVYVRLLRVEQLEQIKEPQAYLYRVASNVAAEWRMRAVNAKPHSDAELDHLVASATPDSLLNDAQFAAQLDAALQTMTPMVRAVVYLKLREDLSHDEIAGHLGITPRMVRRYLTTGYAHLRERIELD</sequence>
<evidence type="ECO:0000256" key="1">
    <source>
        <dbReference type="ARBA" id="ARBA00010641"/>
    </source>
</evidence>
<dbReference type="SUPFAM" id="SSF88659">
    <property type="entry name" value="Sigma3 and sigma4 domains of RNA polymerase sigma factors"/>
    <property type="match status" value="1"/>
</dbReference>
<keyword evidence="2" id="KW-0805">Transcription regulation</keyword>
<name>A0ABS1X6D8_9GAMM</name>
<accession>A0ABS1X6D8</accession>
<comment type="caution">
    <text evidence="7">The sequence shown here is derived from an EMBL/GenBank/DDBJ whole genome shotgun (WGS) entry which is preliminary data.</text>
</comment>
<dbReference type="EMBL" id="JAEVLS010000010">
    <property type="protein sequence ID" value="MBM0108783.1"/>
    <property type="molecule type" value="Genomic_DNA"/>
</dbReference>
<evidence type="ECO:0000256" key="2">
    <source>
        <dbReference type="ARBA" id="ARBA00023015"/>
    </source>
</evidence>
<dbReference type="Proteomes" id="UP000661077">
    <property type="component" value="Unassembled WGS sequence"/>
</dbReference>
<gene>
    <name evidence="7" type="ORF">JM946_28970</name>
</gene>
<reference evidence="7 8" key="1">
    <citation type="journal article" date="2021" name="Int. J. Syst. Evol. Microbiol.">
        <title>Steroidobacter gossypii sp. nov., isolated from soil of cotton cropping field.</title>
        <authorList>
            <person name="Huang R."/>
            <person name="Yang S."/>
            <person name="Zhen C."/>
            <person name="Liu W."/>
        </authorList>
    </citation>
    <scope>NUCLEOTIDE SEQUENCE [LARGE SCALE GENOMIC DNA]</scope>
    <source>
        <strain evidence="7 8">S1-65</strain>
    </source>
</reference>
<feature type="domain" description="RNA polymerase sigma-70 region 2" evidence="5">
    <location>
        <begin position="21"/>
        <end position="73"/>
    </location>
</feature>
<dbReference type="Pfam" id="PF04542">
    <property type="entry name" value="Sigma70_r2"/>
    <property type="match status" value="1"/>
</dbReference>
<dbReference type="SUPFAM" id="SSF88946">
    <property type="entry name" value="Sigma2 domain of RNA polymerase sigma factors"/>
    <property type="match status" value="1"/>
</dbReference>
<protein>
    <submittedName>
        <fullName evidence="7">Sigma-70 family RNA polymerase sigma factor</fullName>
    </submittedName>
</protein>
<dbReference type="Gene3D" id="1.10.1740.10">
    <property type="match status" value="1"/>
</dbReference>
<organism evidence="7 8">
    <name type="scientific">Steroidobacter gossypii</name>
    <dbReference type="NCBI Taxonomy" id="2805490"/>
    <lineage>
        <taxon>Bacteria</taxon>
        <taxon>Pseudomonadati</taxon>
        <taxon>Pseudomonadota</taxon>
        <taxon>Gammaproteobacteria</taxon>
        <taxon>Steroidobacterales</taxon>
        <taxon>Steroidobacteraceae</taxon>
        <taxon>Steroidobacter</taxon>
    </lineage>
</organism>
<dbReference type="Pfam" id="PF08281">
    <property type="entry name" value="Sigma70_r4_2"/>
    <property type="match status" value="1"/>
</dbReference>
<dbReference type="PANTHER" id="PTHR43133:SF63">
    <property type="entry name" value="RNA POLYMERASE SIGMA FACTOR FECI-RELATED"/>
    <property type="match status" value="1"/>
</dbReference>